<keyword evidence="10" id="KW-0812">Transmembrane</keyword>
<dbReference type="Proteomes" id="UP000199708">
    <property type="component" value="Unassembled WGS sequence"/>
</dbReference>
<dbReference type="STRING" id="120956.SAMN05421791_11616"/>
<dbReference type="SMART" id="SM00382">
    <property type="entry name" value="AAA"/>
    <property type="match status" value="1"/>
</dbReference>
<dbReference type="PANTHER" id="PTHR22683">
    <property type="entry name" value="SPORULATION PROTEIN RELATED"/>
    <property type="match status" value="1"/>
</dbReference>
<keyword evidence="7" id="KW-0238">DNA-binding</keyword>
<dbReference type="GO" id="GO:0005524">
    <property type="term" value="F:ATP binding"/>
    <property type="evidence" value="ECO:0007669"/>
    <property type="project" value="UniProtKB-UniRule"/>
</dbReference>
<feature type="binding site" evidence="9">
    <location>
        <begin position="608"/>
        <end position="615"/>
    </location>
    <ligand>
        <name>ATP</name>
        <dbReference type="ChEBI" id="CHEBI:30616"/>
    </ligand>
</feature>
<sequence>MAQKRKQTKRQSQSPKQNKYQSLYLLLGIMISFLSLIAIFNWGIMGLLLTNGFRLMVGETYGLVLYASLFLGLMMILKGNVINIPMRPMIGGLLVLLALAGGLHFIEYYDFLQNQPEQSAFEHVFQLYRNDLITQQTNASLGGGIAGAALYASVGFLFGKWGSYIFFSACFFVGLIFLLNLPLIAGWQAIQELFIQFVKVFRKFFPDFSEIKQVYQANDFDLENDQSLRTTEQKEFSLEDITDDSSSDTYTISDDQNKNMFAKIWDRFYLFFMNNEDDTVPLKKDPSQTNRSTYMPTLEREDQPVYIPDKAYDFKPFHYEDFDQQALTAKRLDQEEGRVLDLDFFDQMQEQEENLSLSANNIHKNGEENADRVDYEELNKKERQASINDKQEVPDIASDEIQEVLDLASEEKLTTASHWQDASHQKQALTDDGLDQVLSDKELFSKTKNKHKKSKTYQFPGKNLLKKLPVVDQSEEYQRINENMKKLERTFESFGVDVKIVKANLGPSVTKYEIEPAVGVKVSKIVSLSDDIALALAARDIRMEAPIPGKSLIGIEVPNTQVSPVAFSEIVDAGLESDKLLEVPLGRDISGSICLADLTKMPHLLIAGATGSGKSVGVNVIICSILMKAKPEEIKFLMIDPKKVELTLYNDLPHQLSPVVTNPRKAARALNNVVEEMERRYELFATTGVRNIDGYNEQVDRWNQEEGTGYEKLPKIVVIIDELADLMMVASNDVENAIIRLAQMARAAGIHMIIATQRPSVDVITGIIKANIPSRLAFAVSSGTDSRTILDSVGAEKLLGRGDMLFQPMGKNKPIRVQGAYISDEEVERITDFIKQQRQADYDENIVVSEETALDTDVSDDEYYGEAVELIKEQETISISQLQRKFRIGYNRAARMIDDLEAQGFVSAQDGSKPRQVLIESSDE</sequence>
<evidence type="ECO:0000256" key="5">
    <source>
        <dbReference type="ARBA" id="ARBA00022829"/>
    </source>
</evidence>
<dbReference type="InterPro" id="IPR036390">
    <property type="entry name" value="WH_DNA-bd_sf"/>
</dbReference>
<evidence type="ECO:0000256" key="9">
    <source>
        <dbReference type="PROSITE-ProRule" id="PRU00289"/>
    </source>
</evidence>
<dbReference type="GO" id="GO:0003677">
    <property type="term" value="F:DNA binding"/>
    <property type="evidence" value="ECO:0007669"/>
    <property type="project" value="UniProtKB-KW"/>
</dbReference>
<dbReference type="Gene3D" id="3.40.50.300">
    <property type="entry name" value="P-loop containing nucleotide triphosphate hydrolases"/>
    <property type="match status" value="1"/>
</dbReference>
<evidence type="ECO:0000256" key="8">
    <source>
        <dbReference type="ARBA" id="ARBA00025923"/>
    </source>
</evidence>
<proteinExistence type="inferred from homology"/>
<keyword evidence="10" id="KW-1133">Transmembrane helix</keyword>
<dbReference type="RefSeq" id="WP_425431573.1">
    <property type="nucleotide sequence ID" value="NZ_FNCK01000016.1"/>
</dbReference>
<reference evidence="12 13" key="1">
    <citation type="submission" date="2016-10" db="EMBL/GenBank/DDBJ databases">
        <authorList>
            <person name="de Groot N.N."/>
        </authorList>
    </citation>
    <scope>NUCLEOTIDE SEQUENCE [LARGE SCALE GENOMIC DNA]</scope>
    <source>
        <strain evidence="12 13">ATCC BAA-466</strain>
    </source>
</reference>
<feature type="transmembrane region" description="Helical" evidence="10">
    <location>
        <begin position="60"/>
        <end position="77"/>
    </location>
</feature>
<dbReference type="InterPro" id="IPR050206">
    <property type="entry name" value="FtsK/SpoIIIE/SftA"/>
</dbReference>
<organism evidence="12 13">
    <name type="scientific">Facklamia miroungae</name>
    <dbReference type="NCBI Taxonomy" id="120956"/>
    <lineage>
        <taxon>Bacteria</taxon>
        <taxon>Bacillati</taxon>
        <taxon>Bacillota</taxon>
        <taxon>Bacilli</taxon>
        <taxon>Lactobacillales</taxon>
        <taxon>Aerococcaceae</taxon>
        <taxon>Facklamia</taxon>
    </lineage>
</organism>
<dbReference type="CDD" id="cd01127">
    <property type="entry name" value="TrwB_TraG_TraD_VirD4"/>
    <property type="match status" value="1"/>
</dbReference>
<evidence type="ECO:0000313" key="13">
    <source>
        <dbReference type="Proteomes" id="UP000199708"/>
    </source>
</evidence>
<evidence type="ECO:0000256" key="6">
    <source>
        <dbReference type="ARBA" id="ARBA00022840"/>
    </source>
</evidence>
<dbReference type="InterPro" id="IPR027417">
    <property type="entry name" value="P-loop_NTPase"/>
</dbReference>
<dbReference type="SUPFAM" id="SSF46785">
    <property type="entry name" value="Winged helix' DNA-binding domain"/>
    <property type="match status" value="1"/>
</dbReference>
<dbReference type="SUPFAM" id="SSF52540">
    <property type="entry name" value="P-loop containing nucleoside triphosphate hydrolases"/>
    <property type="match status" value="1"/>
</dbReference>
<dbReference type="InterPro" id="IPR003593">
    <property type="entry name" value="AAA+_ATPase"/>
</dbReference>
<dbReference type="Pfam" id="PF17854">
    <property type="entry name" value="FtsK_alpha"/>
    <property type="match status" value="1"/>
</dbReference>
<feature type="transmembrane region" description="Helical" evidence="10">
    <location>
        <begin position="89"/>
        <end position="106"/>
    </location>
</feature>
<feature type="domain" description="FtsK" evidence="11">
    <location>
        <begin position="590"/>
        <end position="787"/>
    </location>
</feature>
<feature type="transmembrane region" description="Helical" evidence="10">
    <location>
        <begin position="21"/>
        <end position="40"/>
    </location>
</feature>
<dbReference type="SMART" id="SM00843">
    <property type="entry name" value="Ftsk_gamma"/>
    <property type="match status" value="1"/>
</dbReference>
<dbReference type="GO" id="GO:0007059">
    <property type="term" value="P:chromosome segregation"/>
    <property type="evidence" value="ECO:0007669"/>
    <property type="project" value="UniProtKB-KW"/>
</dbReference>
<dbReference type="PROSITE" id="PS50901">
    <property type="entry name" value="FTSK"/>
    <property type="match status" value="1"/>
</dbReference>
<keyword evidence="5" id="KW-0159">Chromosome partition</keyword>
<dbReference type="EMBL" id="FNCK01000016">
    <property type="protein sequence ID" value="SDG56437.1"/>
    <property type="molecule type" value="Genomic_DNA"/>
</dbReference>
<evidence type="ECO:0000256" key="2">
    <source>
        <dbReference type="ARBA" id="ARBA00006474"/>
    </source>
</evidence>
<dbReference type="InterPro" id="IPR041027">
    <property type="entry name" value="FtsK_alpha"/>
</dbReference>
<gene>
    <name evidence="12" type="ORF">SAMN05421791_11616</name>
</gene>
<dbReference type="Pfam" id="PF01580">
    <property type="entry name" value="FtsK_SpoIIIE"/>
    <property type="match status" value="1"/>
</dbReference>
<dbReference type="Gene3D" id="1.10.10.10">
    <property type="entry name" value="Winged helix-like DNA-binding domain superfamily/Winged helix DNA-binding domain"/>
    <property type="match status" value="1"/>
</dbReference>
<evidence type="ECO:0000256" key="4">
    <source>
        <dbReference type="ARBA" id="ARBA00022741"/>
    </source>
</evidence>
<dbReference type="GO" id="GO:0016020">
    <property type="term" value="C:membrane"/>
    <property type="evidence" value="ECO:0007669"/>
    <property type="project" value="UniProtKB-SubCell"/>
</dbReference>
<evidence type="ECO:0000256" key="7">
    <source>
        <dbReference type="ARBA" id="ARBA00023125"/>
    </source>
</evidence>
<accession>A0A1G7V9N3</accession>
<comment type="subcellular location">
    <subcellularLocation>
        <location evidence="1">Membrane</location>
        <topology evidence="1">Multi-pass membrane protein</topology>
    </subcellularLocation>
</comment>
<keyword evidence="13" id="KW-1185">Reference proteome</keyword>
<protein>
    <recommendedName>
        <fullName evidence="3">DNA translocase FtsK</fullName>
    </recommendedName>
</protein>
<dbReference type="Gene3D" id="3.30.980.40">
    <property type="match status" value="1"/>
</dbReference>
<dbReference type="AlphaFoldDB" id="A0A1G7V9N3"/>
<evidence type="ECO:0000259" key="11">
    <source>
        <dbReference type="PROSITE" id="PS50901"/>
    </source>
</evidence>
<dbReference type="Pfam" id="PF09397">
    <property type="entry name" value="FtsK_gamma"/>
    <property type="match status" value="1"/>
</dbReference>
<dbReference type="InterPro" id="IPR002543">
    <property type="entry name" value="FtsK_dom"/>
</dbReference>
<comment type="similarity">
    <text evidence="2">Belongs to the FtsK/SpoIIIE/SftA family.</text>
</comment>
<comment type="subunit">
    <text evidence="8">Homohexamer. Forms a ring that surrounds DNA.</text>
</comment>
<name>A0A1G7V9N3_9LACT</name>
<evidence type="ECO:0000256" key="1">
    <source>
        <dbReference type="ARBA" id="ARBA00004141"/>
    </source>
</evidence>
<keyword evidence="6 9" id="KW-0067">ATP-binding</keyword>
<evidence type="ECO:0000256" key="3">
    <source>
        <dbReference type="ARBA" id="ARBA00020887"/>
    </source>
</evidence>
<dbReference type="PANTHER" id="PTHR22683:SF41">
    <property type="entry name" value="DNA TRANSLOCASE FTSK"/>
    <property type="match status" value="1"/>
</dbReference>
<feature type="transmembrane region" description="Helical" evidence="10">
    <location>
        <begin position="165"/>
        <end position="187"/>
    </location>
</feature>
<evidence type="ECO:0000313" key="12">
    <source>
        <dbReference type="EMBL" id="SDG56437.1"/>
    </source>
</evidence>
<dbReference type="InterPro" id="IPR036388">
    <property type="entry name" value="WH-like_DNA-bd_sf"/>
</dbReference>
<dbReference type="InterPro" id="IPR018541">
    <property type="entry name" value="Ftsk_gamma"/>
</dbReference>
<keyword evidence="10" id="KW-0472">Membrane</keyword>
<feature type="transmembrane region" description="Helical" evidence="10">
    <location>
        <begin position="139"/>
        <end position="158"/>
    </location>
</feature>
<evidence type="ECO:0000256" key="10">
    <source>
        <dbReference type="SAM" id="Phobius"/>
    </source>
</evidence>
<keyword evidence="4 9" id="KW-0547">Nucleotide-binding</keyword>